<dbReference type="PRINTS" id="PR00081">
    <property type="entry name" value="GDHRDH"/>
</dbReference>
<comment type="similarity">
    <text evidence="1">Belongs to the short-chain dehydrogenases/reductases (SDR) family.</text>
</comment>
<keyword evidence="2" id="KW-0521">NADP</keyword>
<dbReference type="PANTHER" id="PTHR44252:SF3">
    <property type="entry name" value="D-ERYTHRULOSE REDUCTASE-RELATED"/>
    <property type="match status" value="1"/>
</dbReference>
<dbReference type="GO" id="GO:0005997">
    <property type="term" value="P:xylulose metabolic process"/>
    <property type="evidence" value="ECO:0007669"/>
    <property type="project" value="TreeGrafter"/>
</dbReference>
<dbReference type="GO" id="GO:0050038">
    <property type="term" value="F:L-xylulose reductase (NADPH) activity"/>
    <property type="evidence" value="ECO:0007669"/>
    <property type="project" value="TreeGrafter"/>
</dbReference>
<evidence type="ECO:0000256" key="2">
    <source>
        <dbReference type="ARBA" id="ARBA00022857"/>
    </source>
</evidence>
<dbReference type="InterPro" id="IPR002347">
    <property type="entry name" value="SDR_fam"/>
</dbReference>
<comment type="caution">
    <text evidence="3">The sequence shown here is derived from an EMBL/GenBank/DDBJ whole genome shotgun (WGS) entry which is preliminary data.</text>
</comment>
<reference evidence="3 4" key="1">
    <citation type="submission" date="2014-10" db="EMBL/GenBank/DDBJ databases">
        <title>Draft genome of the hookworm Ancylostoma caninum.</title>
        <authorList>
            <person name="Mitreva M."/>
        </authorList>
    </citation>
    <scope>NUCLEOTIDE SEQUENCE [LARGE SCALE GENOMIC DNA]</scope>
    <source>
        <strain evidence="3 4">Baltimore</strain>
    </source>
</reference>
<accession>A0A368FDR3</accession>
<dbReference type="OrthoDB" id="47007at2759"/>
<dbReference type="AlphaFoldDB" id="A0A368FDR3"/>
<dbReference type="EMBL" id="JOJR01001595">
    <property type="protein sequence ID" value="RCN30314.1"/>
    <property type="molecule type" value="Genomic_DNA"/>
</dbReference>
<evidence type="ECO:0000256" key="1">
    <source>
        <dbReference type="ARBA" id="ARBA00006484"/>
    </source>
</evidence>
<dbReference type="GO" id="GO:0006006">
    <property type="term" value="P:glucose metabolic process"/>
    <property type="evidence" value="ECO:0007669"/>
    <property type="project" value="TreeGrafter"/>
</dbReference>
<protein>
    <submittedName>
        <fullName evidence="3">Oxidoreductase, short chain dehydrogenase/reductase family protein</fullName>
    </submittedName>
</protein>
<name>A0A368FDR3_ANCCA</name>
<evidence type="ECO:0000313" key="3">
    <source>
        <dbReference type="EMBL" id="RCN30314.1"/>
    </source>
</evidence>
<gene>
    <name evidence="3" type="ORF">ANCCAN_23916</name>
</gene>
<dbReference type="Gene3D" id="3.40.50.720">
    <property type="entry name" value="NAD(P)-binding Rossmann-like Domain"/>
    <property type="match status" value="1"/>
</dbReference>
<sequence>MSVSFDFTGKKALVTGASRGIGYAIAAALSKAGANVVALARNKEGLEDLRMKHSNITVLVCDVTSPEATLSALLAPYQPFDILVNNAGIGLLESCCSLTEEAVTKQLDVNLKAPIILTKLVTSEMIRNSVRGSVVNVSSQASMRPLEHHTAYCEFEICGFVFIYSAAESNPVTCTKGSFQAQSHGRERILV</sequence>
<proteinExistence type="inferred from homology"/>
<keyword evidence="4" id="KW-1185">Reference proteome</keyword>
<organism evidence="3 4">
    <name type="scientific">Ancylostoma caninum</name>
    <name type="common">Dog hookworm</name>
    <dbReference type="NCBI Taxonomy" id="29170"/>
    <lineage>
        <taxon>Eukaryota</taxon>
        <taxon>Metazoa</taxon>
        <taxon>Ecdysozoa</taxon>
        <taxon>Nematoda</taxon>
        <taxon>Chromadorea</taxon>
        <taxon>Rhabditida</taxon>
        <taxon>Rhabditina</taxon>
        <taxon>Rhabditomorpha</taxon>
        <taxon>Strongyloidea</taxon>
        <taxon>Ancylostomatidae</taxon>
        <taxon>Ancylostomatinae</taxon>
        <taxon>Ancylostoma</taxon>
    </lineage>
</organism>
<dbReference type="InterPro" id="IPR051737">
    <property type="entry name" value="L-xylulose/Carbonyl_redctase"/>
</dbReference>
<evidence type="ECO:0000313" key="4">
    <source>
        <dbReference type="Proteomes" id="UP000252519"/>
    </source>
</evidence>
<dbReference type="Proteomes" id="UP000252519">
    <property type="component" value="Unassembled WGS sequence"/>
</dbReference>
<dbReference type="GO" id="GO:0004090">
    <property type="term" value="F:carbonyl reductase (NADPH) activity"/>
    <property type="evidence" value="ECO:0007669"/>
    <property type="project" value="TreeGrafter"/>
</dbReference>
<dbReference type="SUPFAM" id="SSF51735">
    <property type="entry name" value="NAD(P)-binding Rossmann-fold domains"/>
    <property type="match status" value="1"/>
</dbReference>
<dbReference type="STRING" id="29170.A0A368FDR3"/>
<dbReference type="InterPro" id="IPR036291">
    <property type="entry name" value="NAD(P)-bd_dom_sf"/>
</dbReference>
<dbReference type="Pfam" id="PF00106">
    <property type="entry name" value="adh_short"/>
    <property type="match status" value="1"/>
</dbReference>
<dbReference type="PANTHER" id="PTHR44252">
    <property type="entry name" value="D-ERYTHRULOSE REDUCTASE"/>
    <property type="match status" value="1"/>
</dbReference>